<organism evidence="2 3">
    <name type="scientific">Aphis glycines</name>
    <name type="common">Soybean aphid</name>
    <dbReference type="NCBI Taxonomy" id="307491"/>
    <lineage>
        <taxon>Eukaryota</taxon>
        <taxon>Metazoa</taxon>
        <taxon>Ecdysozoa</taxon>
        <taxon>Arthropoda</taxon>
        <taxon>Hexapoda</taxon>
        <taxon>Insecta</taxon>
        <taxon>Pterygota</taxon>
        <taxon>Neoptera</taxon>
        <taxon>Paraneoptera</taxon>
        <taxon>Hemiptera</taxon>
        <taxon>Sternorrhyncha</taxon>
        <taxon>Aphidomorpha</taxon>
        <taxon>Aphidoidea</taxon>
        <taxon>Aphididae</taxon>
        <taxon>Aphidini</taxon>
        <taxon>Aphis</taxon>
        <taxon>Aphis</taxon>
    </lineage>
</organism>
<dbReference type="Proteomes" id="UP000475862">
    <property type="component" value="Unassembled WGS sequence"/>
</dbReference>
<reference evidence="2 3" key="1">
    <citation type="submission" date="2019-08" db="EMBL/GenBank/DDBJ databases">
        <title>The genome of the soybean aphid Biotype 1, its phylome, world population structure and adaptation to the North American continent.</title>
        <authorList>
            <person name="Giordano R."/>
            <person name="Donthu R.K."/>
            <person name="Hernandez A.G."/>
            <person name="Wright C.L."/>
            <person name="Zimin A.V."/>
        </authorList>
    </citation>
    <scope>NUCLEOTIDE SEQUENCE [LARGE SCALE GENOMIC DNA]</scope>
    <source>
        <tissue evidence="2">Whole aphids</tissue>
    </source>
</reference>
<keyword evidence="1" id="KW-0812">Transmembrane</keyword>
<evidence type="ECO:0000256" key="1">
    <source>
        <dbReference type="SAM" id="Phobius"/>
    </source>
</evidence>
<keyword evidence="1" id="KW-0472">Membrane</keyword>
<protein>
    <submittedName>
        <fullName evidence="2">Uncharacterized protein</fullName>
    </submittedName>
</protein>
<evidence type="ECO:0000313" key="2">
    <source>
        <dbReference type="EMBL" id="KAE9526120.1"/>
    </source>
</evidence>
<dbReference type="EMBL" id="VYZN01000055">
    <property type="protein sequence ID" value="KAE9526120.1"/>
    <property type="molecule type" value="Genomic_DNA"/>
</dbReference>
<accession>A0A6G0T5C0</accession>
<sequence length="286" mass="33375">MWPEGALYIESVNSERSDECIDFTMMCVFVLFCFVFFFFVSVDNIWSNKNASIFDFSPSLKRKLNLVGTLGGGSKKNPKKNEGKTGFFTQNQFTSKLNFLYCYNSKTNRCKYLKFSPNVYNSALLVLKVIKKNPKSLVTIFFYKCLKFEFIRNMSKLRKFASNFVVEKSISRKYLKILPTTEIFNFSENFFLKCHLMSLKHTLGPILKTTTDLSNIKSFNLVELKPNYIPKFMTSCNTMIISENKYCIVKYDVNHLKSQLFTLINLKYCRHNNYLVVITTTSSIEY</sequence>
<keyword evidence="3" id="KW-1185">Reference proteome</keyword>
<feature type="transmembrane region" description="Helical" evidence="1">
    <location>
        <begin position="23"/>
        <end position="42"/>
    </location>
</feature>
<name>A0A6G0T5C0_APHGL</name>
<keyword evidence="1" id="KW-1133">Transmembrane helix</keyword>
<evidence type="ECO:0000313" key="3">
    <source>
        <dbReference type="Proteomes" id="UP000475862"/>
    </source>
</evidence>
<gene>
    <name evidence="2" type="ORF">AGLY_013751</name>
</gene>
<proteinExistence type="predicted"/>
<comment type="caution">
    <text evidence="2">The sequence shown here is derived from an EMBL/GenBank/DDBJ whole genome shotgun (WGS) entry which is preliminary data.</text>
</comment>
<dbReference type="AlphaFoldDB" id="A0A6G0T5C0"/>